<sequence length="152" mass="17670">MDHFFKNSFPDKCTLGADKSFINRRNVATEVKKHYSAVRSFLDVEFKARVIAAGLDILEISDVDEMTKSFNVDYFEKLASPEEKRRKLESICTEVVDNYILRSSTAENYLTKKQVEFISVEGKFKCNLCDKLFEFIGKSLRTHLQKEHQVEN</sequence>
<evidence type="ECO:0000313" key="1">
    <source>
        <dbReference type="EnsemblMetazoa" id="CLYHEMP009361.1"/>
    </source>
</evidence>
<dbReference type="EnsemblMetazoa" id="CLYHEMT009361.1">
    <property type="protein sequence ID" value="CLYHEMP009361.1"/>
    <property type="gene ID" value="CLYHEMG009361"/>
</dbReference>
<protein>
    <submittedName>
        <fullName evidence="1">Uncharacterized protein</fullName>
    </submittedName>
</protein>
<keyword evidence="2" id="KW-1185">Reference proteome</keyword>
<accession>A0A7M5VDK0</accession>
<name>A0A7M5VDK0_9CNID</name>
<dbReference type="Proteomes" id="UP000594262">
    <property type="component" value="Unplaced"/>
</dbReference>
<dbReference type="AlphaFoldDB" id="A0A7M5VDK0"/>
<evidence type="ECO:0000313" key="2">
    <source>
        <dbReference type="Proteomes" id="UP000594262"/>
    </source>
</evidence>
<organism evidence="1 2">
    <name type="scientific">Clytia hemisphaerica</name>
    <dbReference type="NCBI Taxonomy" id="252671"/>
    <lineage>
        <taxon>Eukaryota</taxon>
        <taxon>Metazoa</taxon>
        <taxon>Cnidaria</taxon>
        <taxon>Hydrozoa</taxon>
        <taxon>Hydroidolina</taxon>
        <taxon>Leptothecata</taxon>
        <taxon>Obeliida</taxon>
        <taxon>Clytiidae</taxon>
        <taxon>Clytia</taxon>
    </lineage>
</organism>
<reference evidence="1" key="1">
    <citation type="submission" date="2021-01" db="UniProtKB">
        <authorList>
            <consortium name="EnsemblMetazoa"/>
        </authorList>
    </citation>
    <scope>IDENTIFICATION</scope>
</reference>
<proteinExistence type="predicted"/>